<dbReference type="Gene3D" id="3.40.50.970">
    <property type="match status" value="1"/>
</dbReference>
<feature type="domain" description="Xylulose 5-phosphate/Fructose 6-phosphate phosphoketolase N-terminal" evidence="1">
    <location>
        <begin position="109"/>
        <end position="245"/>
    </location>
</feature>
<comment type="caution">
    <text evidence="2">The sequence shown here is derived from an EMBL/GenBank/DDBJ whole genome shotgun (WGS) entry which is preliminary data.</text>
</comment>
<evidence type="ECO:0000313" key="3">
    <source>
        <dbReference type="Proteomes" id="UP000547973"/>
    </source>
</evidence>
<name>A0A7Y9Z8Q3_9MICO</name>
<dbReference type="RefSeq" id="WP_062074545.1">
    <property type="nucleotide sequence ID" value="NZ_BBRC01000003.1"/>
</dbReference>
<accession>A0A7Y9Z8Q3</accession>
<dbReference type="AlphaFoldDB" id="A0A7Y9Z8Q3"/>
<dbReference type="Pfam" id="PF09364">
    <property type="entry name" value="XFP_N"/>
    <property type="match status" value="1"/>
</dbReference>
<dbReference type="Proteomes" id="UP000547973">
    <property type="component" value="Unassembled WGS sequence"/>
</dbReference>
<evidence type="ECO:0000313" key="2">
    <source>
        <dbReference type="EMBL" id="NYI40686.1"/>
    </source>
</evidence>
<protein>
    <recommendedName>
        <fullName evidence="1">Xylulose 5-phosphate/Fructose 6-phosphate phosphoketolase N-terminal domain-containing protein</fullName>
    </recommendedName>
</protein>
<gene>
    <name evidence="2" type="ORF">BKA03_000805</name>
</gene>
<evidence type="ECO:0000259" key="1">
    <source>
        <dbReference type="Pfam" id="PF09364"/>
    </source>
</evidence>
<dbReference type="EMBL" id="JACBZO010000001">
    <property type="protein sequence ID" value="NYI40686.1"/>
    <property type="molecule type" value="Genomic_DNA"/>
</dbReference>
<sequence length="264" mass="29245">MSALISSWVAHANREPSDLLLDVMDSWLTEGMLSDSSVDSCPWLSSELHRLILVHVDRAAHKRRHMPTFVSTRPCGLVDHGDGPMSTIVRDDVYGQQPLSVLHSAPETALAHAINLVKERDSALAVALVTESEFEDPDRFDSHRGVLLSPLRDGVVVAVIHAPLHAKENLDDETAREDLLRAAGYAAYTLDLAREEDPRHLHKRMAALLEDIFDEITQIKADAAARILSSNPLWPALVVRTSPEWRTRHGEPLVTDQIPLAASH</sequence>
<keyword evidence="3" id="KW-1185">Reference proteome</keyword>
<dbReference type="OrthoDB" id="5139728at2"/>
<organism evidence="2 3">
    <name type="scientific">Demequina lutea</name>
    <dbReference type="NCBI Taxonomy" id="431489"/>
    <lineage>
        <taxon>Bacteria</taxon>
        <taxon>Bacillati</taxon>
        <taxon>Actinomycetota</taxon>
        <taxon>Actinomycetes</taxon>
        <taxon>Micrococcales</taxon>
        <taxon>Demequinaceae</taxon>
        <taxon>Demequina</taxon>
    </lineage>
</organism>
<proteinExistence type="predicted"/>
<dbReference type="InterPro" id="IPR018970">
    <property type="entry name" value="Xul5P/Fru6P_PKetolase_N"/>
</dbReference>
<reference evidence="2 3" key="1">
    <citation type="submission" date="2020-07" db="EMBL/GenBank/DDBJ databases">
        <title>Sequencing the genomes of 1000 actinobacteria strains.</title>
        <authorList>
            <person name="Klenk H.-P."/>
        </authorList>
    </citation>
    <scope>NUCLEOTIDE SEQUENCE [LARGE SCALE GENOMIC DNA]</scope>
    <source>
        <strain evidence="2 3">DSM 19970</strain>
    </source>
</reference>